<feature type="domain" description="RlpA-like protein double-psi beta-barrel" evidence="3">
    <location>
        <begin position="159"/>
        <end position="205"/>
    </location>
</feature>
<keyword evidence="1" id="KW-0732">Signal</keyword>
<dbReference type="EMBL" id="CAJVQB010010979">
    <property type="protein sequence ID" value="CAG8744307.1"/>
    <property type="molecule type" value="Genomic_DNA"/>
</dbReference>
<dbReference type="Pfam" id="PF03330">
    <property type="entry name" value="DPBB_1"/>
    <property type="match status" value="1"/>
</dbReference>
<dbReference type="InterPro" id="IPR009009">
    <property type="entry name" value="RlpA-like_DPBB"/>
</dbReference>
<dbReference type="InterPro" id="IPR036908">
    <property type="entry name" value="RlpA-like_sf"/>
</dbReference>
<feature type="non-terminal residue" evidence="4">
    <location>
        <position position="1"/>
    </location>
</feature>
<dbReference type="SUPFAM" id="SSF50685">
    <property type="entry name" value="Barwin-like endoglucanases"/>
    <property type="match status" value="1"/>
</dbReference>
<dbReference type="PANTHER" id="PTHR31836">
    <property type="match status" value="1"/>
</dbReference>
<feature type="compositionally biased region" description="Low complexity" evidence="2">
    <location>
        <begin position="42"/>
        <end position="65"/>
    </location>
</feature>
<dbReference type="CDD" id="cd22191">
    <property type="entry name" value="DPBB_RlpA_EXP_N-like"/>
    <property type="match status" value="1"/>
</dbReference>
<evidence type="ECO:0000256" key="2">
    <source>
        <dbReference type="SAM" id="MobiDB-lite"/>
    </source>
</evidence>
<evidence type="ECO:0000259" key="3">
    <source>
        <dbReference type="Pfam" id="PF03330"/>
    </source>
</evidence>
<sequence length="323" mass="35689">IATISAANVYKPRKRIVAVSEWRVARATLMKRHLYERDDLPSDNSSANTADNTANTASPANPDNTGDNYVGAPVSAVVIPPDTPQGSNPSDGAGGNSNPSDLSLNNGNDTSFEDRKKGDVLKNAFCYGNGHLPSYNAKPSDMIGAMKMSGTSMCYKCVEIRCGSKSIIVKIIDACPTCGSSNDIDLTKSAFRELAPPVKGIVTINWRLLKSCPDDSILFRTSDDCHHTAIVVEKCPTDPKLVYHSNDKCYNYNMNIDEDDEFRPRYIDIDILASKTIRPKSQISILLRLGLRFGIWDLGQFYYVWDLSRGLSVYSLNDMYRYS</sequence>
<accession>A0ABN7V9E3</accession>
<dbReference type="Proteomes" id="UP000789901">
    <property type="component" value="Unassembled WGS sequence"/>
</dbReference>
<gene>
    <name evidence="4" type="ORF">GMARGA_LOCUS15702</name>
</gene>
<reference evidence="4 5" key="1">
    <citation type="submission" date="2021-06" db="EMBL/GenBank/DDBJ databases">
        <authorList>
            <person name="Kallberg Y."/>
            <person name="Tangrot J."/>
            <person name="Rosling A."/>
        </authorList>
    </citation>
    <scope>NUCLEOTIDE SEQUENCE [LARGE SCALE GENOMIC DNA]</scope>
    <source>
        <strain evidence="4 5">120-4 pot B 10/14</strain>
    </source>
</reference>
<organism evidence="4 5">
    <name type="scientific">Gigaspora margarita</name>
    <dbReference type="NCBI Taxonomy" id="4874"/>
    <lineage>
        <taxon>Eukaryota</taxon>
        <taxon>Fungi</taxon>
        <taxon>Fungi incertae sedis</taxon>
        <taxon>Mucoromycota</taxon>
        <taxon>Glomeromycotina</taxon>
        <taxon>Glomeromycetes</taxon>
        <taxon>Diversisporales</taxon>
        <taxon>Gigasporaceae</taxon>
        <taxon>Gigaspora</taxon>
    </lineage>
</organism>
<comment type="caution">
    <text evidence="4">The sequence shown here is derived from an EMBL/GenBank/DDBJ whole genome shotgun (WGS) entry which is preliminary data.</text>
</comment>
<feature type="compositionally biased region" description="Polar residues" evidence="2">
    <location>
        <begin position="84"/>
        <end position="110"/>
    </location>
</feature>
<keyword evidence="5" id="KW-1185">Reference proteome</keyword>
<name>A0ABN7V9E3_GIGMA</name>
<dbReference type="InterPro" id="IPR051477">
    <property type="entry name" value="Expansin_CellWall"/>
</dbReference>
<evidence type="ECO:0000256" key="1">
    <source>
        <dbReference type="ARBA" id="ARBA00022729"/>
    </source>
</evidence>
<protein>
    <submittedName>
        <fullName evidence="4">4050_t:CDS:1</fullName>
    </submittedName>
</protein>
<proteinExistence type="predicted"/>
<evidence type="ECO:0000313" key="4">
    <source>
        <dbReference type="EMBL" id="CAG8744307.1"/>
    </source>
</evidence>
<feature type="region of interest" description="Disordered" evidence="2">
    <location>
        <begin position="38"/>
        <end position="114"/>
    </location>
</feature>
<dbReference type="Gene3D" id="2.40.40.10">
    <property type="entry name" value="RlpA-like domain"/>
    <property type="match status" value="1"/>
</dbReference>
<evidence type="ECO:0000313" key="5">
    <source>
        <dbReference type="Proteomes" id="UP000789901"/>
    </source>
</evidence>
<dbReference type="PANTHER" id="PTHR31836:SF21">
    <property type="entry name" value="EXPANSIN-LIKE PROTEIN 7"/>
    <property type="match status" value="1"/>
</dbReference>